<sequence>MAPVDNSPTSNMGGFELVCSSKANDTIPVHKYKSTKTGITICIGEVDGPIVGGNFCLATQAFDDDGLPHTLEHLIFLGSEDYPYKGVLDLLGNRCLASGTNAWTDRDHTNYTMTTVGSEGFLTLMPIYLDHILFPNLTDSAYLTEVHYISGEGEDRGVVYCEMQSTENTGKTLSNTELTRAMYPGKCGYKSVVGGIMQNLRESTNNEKVKEFHRQFYRPENLTIIITGQIQHAEVFKALRPLEEKILSKGSRGLFERPWHEPIPPFTESVVNDILYPCDDEDNGIVSVGWRGPSGITEIYELTACSLLLKYLTDNSVSPIQKEFVEIDDPYCCNVDYYLTENSESMLQLSFSGVPIPKIPLVKNHLTKILGDILQSNEVDGGIDMPRMATVIHRHQLETLSSLENMPHDAITYMLIGDALYGRDVSDLEQRLNTIEDLKKLGKEPASFWINLLKKYLIDAPSAVINATPSIAKQKEMDEQEKKRIAERIEQLGKEGLEEKEKAYLQAVKQNDAPIPDEVLSSVPVPGTDSINFHHIRSFTTGGGDQHPRLDVNKLSLFTYLDHVNTNFAYLFVVMDTLKVPKEARPYMPLILEAIGECPINRDGELVPYEDVVAELEADTIAVSLRMGFESPSRFTCGAYSHSVNLMLQLELSKYPKGVQWIKELLYDTKFTPERLKIISSKLLNEITQCKKAGNKITGDLMRGLIYSKESNHFNSSLLRQQQFLTKLATRLGTPEGQAEVVAEVEAVMKILTAKDNMVLYMATNVDKLSAQVTELYKPWWTFFNFDNFDTFDKNKLNVTPDWKLMNPREEIPLEGCVLGLGCVESAYLSQTGPCLNDFESPDLAPLLVCLQYLTQVEGPMWRQVRGQGFAYGCNLYAKPNEGLLYLTFYASTDVIGAYKETKAIVSSLITENSWERLLYDSAKSSLIFEIVEREKSVGDAVSQSLLSYFKNVFHDYNRSMVQKIYTVSIKDLNRVANKYIKPLFDPKQCKTTIVCSPSKVAEIANAFKGFSQNLKVFNTLESSYLNEW</sequence>
<reference evidence="3 4" key="1">
    <citation type="journal article" date="2021" name="J. Hered.">
        <title>A chromosome-level genome assembly of the parasitoid wasp, Cotesia glomerata (Hymenoptera: Braconidae).</title>
        <authorList>
            <person name="Pinto B.J."/>
            <person name="Weis J.J."/>
            <person name="Gamble T."/>
            <person name="Ode P.J."/>
            <person name="Paul R."/>
            <person name="Zaspel J.M."/>
        </authorList>
    </citation>
    <scope>NUCLEOTIDE SEQUENCE [LARGE SCALE GENOMIC DNA]</scope>
    <source>
        <strain evidence="3">CgM1</strain>
    </source>
</reference>
<accession>A0AAV7J1S7</accession>
<evidence type="ECO:0000259" key="2">
    <source>
        <dbReference type="Pfam" id="PF05193"/>
    </source>
</evidence>
<dbReference type="AlphaFoldDB" id="A0AAV7J1S7"/>
<dbReference type="Proteomes" id="UP000826195">
    <property type="component" value="Unassembled WGS sequence"/>
</dbReference>
<organism evidence="3 4">
    <name type="scientific">Cotesia glomerata</name>
    <name type="common">Lepidopteran parasitic wasp</name>
    <name type="synonym">Apanteles glomeratus</name>
    <dbReference type="NCBI Taxonomy" id="32391"/>
    <lineage>
        <taxon>Eukaryota</taxon>
        <taxon>Metazoa</taxon>
        <taxon>Ecdysozoa</taxon>
        <taxon>Arthropoda</taxon>
        <taxon>Hexapoda</taxon>
        <taxon>Insecta</taxon>
        <taxon>Pterygota</taxon>
        <taxon>Neoptera</taxon>
        <taxon>Endopterygota</taxon>
        <taxon>Hymenoptera</taxon>
        <taxon>Apocrita</taxon>
        <taxon>Ichneumonoidea</taxon>
        <taxon>Braconidae</taxon>
        <taxon>Microgastrinae</taxon>
        <taxon>Cotesia</taxon>
    </lineage>
</organism>
<feature type="domain" description="Peptidase M16 C-terminal" evidence="2">
    <location>
        <begin position="205"/>
        <end position="328"/>
    </location>
</feature>
<proteinExistence type="predicted"/>
<dbReference type="Pfam" id="PF05193">
    <property type="entry name" value="Peptidase_M16_C"/>
    <property type="match status" value="1"/>
</dbReference>
<gene>
    <name evidence="3" type="ORF">KQX54_008096</name>
</gene>
<evidence type="ECO:0000313" key="4">
    <source>
        <dbReference type="Proteomes" id="UP000826195"/>
    </source>
</evidence>
<protein>
    <recommendedName>
        <fullName evidence="5">Presequence protease, mitochondrial</fullName>
    </recommendedName>
</protein>
<evidence type="ECO:0000313" key="3">
    <source>
        <dbReference type="EMBL" id="KAH0563919.1"/>
    </source>
</evidence>
<evidence type="ECO:0000259" key="1">
    <source>
        <dbReference type="Pfam" id="PF00675"/>
    </source>
</evidence>
<dbReference type="PANTHER" id="PTHR43016:SF16">
    <property type="entry name" value="METALLOPROTEASE, PUTATIVE (AFU_ORTHOLOGUE AFUA_4G07610)-RELATED"/>
    <property type="match status" value="1"/>
</dbReference>
<dbReference type="EMBL" id="JAHXZJ010000002">
    <property type="protein sequence ID" value="KAH0563919.1"/>
    <property type="molecule type" value="Genomic_DNA"/>
</dbReference>
<dbReference type="Gene3D" id="3.30.830.10">
    <property type="entry name" value="Metalloenzyme, LuxS/M16 peptidase-like"/>
    <property type="match status" value="4"/>
</dbReference>
<name>A0AAV7J1S7_COTGL</name>
<dbReference type="InterPro" id="IPR011765">
    <property type="entry name" value="Pept_M16_N"/>
</dbReference>
<feature type="domain" description="Peptidase M16 N-terminal" evidence="1">
    <location>
        <begin position="65"/>
        <end position="147"/>
    </location>
</feature>
<dbReference type="SUPFAM" id="SSF63411">
    <property type="entry name" value="LuxS/MPP-like metallohydrolase"/>
    <property type="match status" value="4"/>
</dbReference>
<evidence type="ECO:0008006" key="5">
    <source>
        <dbReference type="Google" id="ProtNLM"/>
    </source>
</evidence>
<comment type="caution">
    <text evidence="3">The sequence shown here is derived from an EMBL/GenBank/DDBJ whole genome shotgun (WGS) entry which is preliminary data.</text>
</comment>
<dbReference type="GO" id="GO:0046872">
    <property type="term" value="F:metal ion binding"/>
    <property type="evidence" value="ECO:0007669"/>
    <property type="project" value="InterPro"/>
</dbReference>
<dbReference type="PANTHER" id="PTHR43016">
    <property type="entry name" value="PRESEQUENCE PROTEASE"/>
    <property type="match status" value="1"/>
</dbReference>
<dbReference type="InterPro" id="IPR011249">
    <property type="entry name" value="Metalloenz_LuxS/M16"/>
</dbReference>
<dbReference type="FunFam" id="3.30.830.10:FF:000031">
    <property type="entry name" value="Putative zinc metalloprotease"/>
    <property type="match status" value="1"/>
</dbReference>
<dbReference type="InterPro" id="IPR007863">
    <property type="entry name" value="Peptidase_M16_C"/>
</dbReference>
<dbReference type="FunFam" id="3.30.830.10:FF:000015">
    <property type="entry name" value="Putative zinc metalloprotease"/>
    <property type="match status" value="1"/>
</dbReference>
<dbReference type="Pfam" id="PF00675">
    <property type="entry name" value="Peptidase_M16"/>
    <property type="match status" value="1"/>
</dbReference>
<keyword evidence="4" id="KW-1185">Reference proteome</keyword>